<evidence type="ECO:0000256" key="5">
    <source>
        <dbReference type="HAMAP-Rule" id="MF_01281"/>
    </source>
</evidence>
<accession>A0A4R7PC40</accession>
<dbReference type="EC" id="3.5.4.28" evidence="5"/>
<feature type="binding site" evidence="5">
    <location>
        <position position="329"/>
    </location>
    <ligand>
        <name>substrate</name>
    </ligand>
</feature>
<keyword evidence="2 5" id="KW-0479">Metal-binding</keyword>
<comment type="similarity">
    <text evidence="5">Belongs to the metallo-dependent hydrolases superfamily. MTA/SAH deaminase family.</text>
</comment>
<dbReference type="SUPFAM" id="SSF51556">
    <property type="entry name" value="Metallo-dependent hydrolases"/>
    <property type="match status" value="1"/>
</dbReference>
<dbReference type="InterPro" id="IPR023512">
    <property type="entry name" value="Deaminase_MtaD/DadD"/>
</dbReference>
<reference evidence="7 8" key="1">
    <citation type="submission" date="2019-03" db="EMBL/GenBank/DDBJ databases">
        <title>Genomic Encyclopedia of Type Strains, Phase IV (KMG-IV): sequencing the most valuable type-strain genomes for metagenomic binning, comparative biology and taxonomic classification.</title>
        <authorList>
            <person name="Goeker M."/>
        </authorList>
    </citation>
    <scope>NUCLEOTIDE SEQUENCE [LARGE SCALE GENOMIC DNA]</scope>
    <source>
        <strain evidence="7 8">DSM 26377</strain>
    </source>
</reference>
<dbReference type="CDD" id="cd01298">
    <property type="entry name" value="ATZ_TRZ_like"/>
    <property type="match status" value="1"/>
</dbReference>
<keyword evidence="3 5" id="KW-0378">Hydrolase</keyword>
<dbReference type="Gene3D" id="3.20.20.140">
    <property type="entry name" value="Metal-dependent hydrolases"/>
    <property type="match status" value="1"/>
</dbReference>
<evidence type="ECO:0000256" key="1">
    <source>
        <dbReference type="ARBA" id="ARBA00006745"/>
    </source>
</evidence>
<feature type="binding site" evidence="5">
    <location>
        <position position="329"/>
    </location>
    <ligand>
        <name>Zn(2+)</name>
        <dbReference type="ChEBI" id="CHEBI:29105"/>
    </ligand>
</feature>
<dbReference type="PANTHER" id="PTHR43794:SF11">
    <property type="entry name" value="AMIDOHYDROLASE-RELATED DOMAIN-CONTAINING PROTEIN"/>
    <property type="match status" value="1"/>
</dbReference>
<comment type="similarity">
    <text evidence="1">Belongs to the metallo-dependent hydrolases superfamily. ATZ/TRZ family.</text>
</comment>
<evidence type="ECO:0000313" key="8">
    <source>
        <dbReference type="Proteomes" id="UP000295341"/>
    </source>
</evidence>
<feature type="binding site" evidence="5">
    <location>
        <position position="94"/>
    </location>
    <ligand>
        <name>Zn(2+)</name>
        <dbReference type="ChEBI" id="CHEBI:29105"/>
    </ligand>
</feature>
<dbReference type="AlphaFoldDB" id="A0A4R7PC40"/>
<dbReference type="GO" id="GO:0090614">
    <property type="term" value="F:5'-methylthioadenosine deaminase activity"/>
    <property type="evidence" value="ECO:0007669"/>
    <property type="project" value="UniProtKB-UniRule"/>
</dbReference>
<keyword evidence="4 5" id="KW-0862">Zinc</keyword>
<feature type="domain" description="Amidohydrolase-related" evidence="6">
    <location>
        <begin position="83"/>
        <end position="431"/>
    </location>
</feature>
<feature type="binding site" evidence="5">
    <location>
        <position position="121"/>
    </location>
    <ligand>
        <name>substrate</name>
    </ligand>
</feature>
<keyword evidence="8" id="KW-1185">Reference proteome</keyword>
<organism evidence="7 8">
    <name type="scientific">Panacagrimonas perspica</name>
    <dbReference type="NCBI Taxonomy" id="381431"/>
    <lineage>
        <taxon>Bacteria</taxon>
        <taxon>Pseudomonadati</taxon>
        <taxon>Pseudomonadota</taxon>
        <taxon>Gammaproteobacteria</taxon>
        <taxon>Nevskiales</taxon>
        <taxon>Nevskiaceae</taxon>
        <taxon>Panacagrimonas</taxon>
    </lineage>
</organism>
<dbReference type="HAMAP" id="MF_01281">
    <property type="entry name" value="MTA_SAH_deamin"/>
    <property type="match status" value="1"/>
</dbReference>
<evidence type="ECO:0000313" key="7">
    <source>
        <dbReference type="EMBL" id="TDU30780.1"/>
    </source>
</evidence>
<dbReference type="FunFam" id="3.20.20.140:FF:000014">
    <property type="entry name" value="5-methylthioadenosine/S-adenosylhomocysteine deaminase"/>
    <property type="match status" value="1"/>
</dbReference>
<dbReference type="GO" id="GO:0046872">
    <property type="term" value="F:metal ion binding"/>
    <property type="evidence" value="ECO:0007669"/>
    <property type="project" value="UniProtKB-KW"/>
</dbReference>
<dbReference type="GO" id="GO:0050270">
    <property type="term" value="F:S-adenosylhomocysteine deaminase activity"/>
    <property type="evidence" value="ECO:0007669"/>
    <property type="project" value="UniProtKB-UniRule"/>
</dbReference>
<dbReference type="PANTHER" id="PTHR43794">
    <property type="entry name" value="AMINOHYDROLASE SSNA-RELATED"/>
    <property type="match status" value="1"/>
</dbReference>
<comment type="caution">
    <text evidence="5">Lacks conserved residue(s) required for the propagation of feature annotation.</text>
</comment>
<evidence type="ECO:0000256" key="3">
    <source>
        <dbReference type="ARBA" id="ARBA00022801"/>
    </source>
</evidence>
<feature type="binding site" evidence="5">
    <location>
        <position position="92"/>
    </location>
    <ligand>
        <name>Zn(2+)</name>
        <dbReference type="ChEBI" id="CHEBI:29105"/>
    </ligand>
</feature>
<gene>
    <name evidence="5" type="primary">mtaD</name>
    <name evidence="7" type="ORF">DFR24_0134</name>
</gene>
<dbReference type="Gene3D" id="2.30.40.10">
    <property type="entry name" value="Urease, subunit C, domain 1"/>
    <property type="match status" value="1"/>
</dbReference>
<evidence type="ECO:0000259" key="6">
    <source>
        <dbReference type="Pfam" id="PF01979"/>
    </source>
</evidence>
<comment type="function">
    <text evidence="5">Catalyzes the deamination of 5-methylthioadenosine and S-adenosyl-L-homocysteine into 5-methylthioinosine and S-inosyl-L-homocysteine, respectively. Is also able to deaminate adenosine.</text>
</comment>
<dbReference type="SUPFAM" id="SSF51338">
    <property type="entry name" value="Composite domain of metallo-dependent hydrolases"/>
    <property type="match status" value="1"/>
</dbReference>
<protein>
    <recommendedName>
        <fullName evidence="5">5-methylthioadenosine/S-adenosylhomocysteine deaminase</fullName>
        <shortName evidence="5">MTA/SAH deaminase</shortName>
        <ecNumber evidence="5">3.5.4.28</ecNumber>
        <ecNumber evidence="5">3.5.4.31</ecNumber>
    </recommendedName>
</protein>
<sequence length="462" mass="48972">MPLEFGAGIVTTARELPVASPDAPQAIDLLVIPSAVVPVEPAGTVLTDHAIAVDAGRILAILPAADARARYAARELRELPHHVVMPGLVNLHTHAAMSLLRGLADDLSLMDWLQNHIWPAEGAHVSRAFCLDGVRLSAAEFIRGGVTCANDMYFFPDASAESFSAAGMRAVVNLIIIDFPSAWAAGPDEYFAKGIAVHDAVRGDPLIRTVFAPHAPYTVSDDALRKARAYADELGIGIHMHVHETAFEVADAVEKTGKRPWQRLKDLGMLGPDFIAVHMTQLTDQEIAEAAQFGVHVAHCPESNLKLASGFCPTTKLLAAGVNLGIGTDGAASNNDLDLFGEMRTAALIAKGISGDAQAFPAAKALHAATLGGAKALGMDGEIGSLVAGKAADFIAIEMNAPHLQPVYNVISHLVYAAGRGDVSDVYVAGRPLMRERRLTTLDEEAVVANAMQWRTRIKPAP</sequence>
<feature type="binding site" evidence="5">
    <location>
        <position position="244"/>
    </location>
    <ligand>
        <name>substrate</name>
    </ligand>
</feature>
<dbReference type="InterPro" id="IPR011059">
    <property type="entry name" value="Metal-dep_hydrolase_composite"/>
</dbReference>
<dbReference type="NCBIfam" id="NF006549">
    <property type="entry name" value="PRK09045.1"/>
    <property type="match status" value="1"/>
</dbReference>
<name>A0A4R7PC40_9GAMM</name>
<dbReference type="OrthoDB" id="9787621at2"/>
<proteinExistence type="inferred from homology"/>
<dbReference type="Pfam" id="PF01979">
    <property type="entry name" value="Amidohydro_1"/>
    <property type="match status" value="1"/>
</dbReference>
<evidence type="ECO:0000256" key="4">
    <source>
        <dbReference type="ARBA" id="ARBA00022833"/>
    </source>
</evidence>
<feature type="binding site" evidence="5">
    <location>
        <position position="241"/>
    </location>
    <ligand>
        <name>Zn(2+)</name>
        <dbReference type="ChEBI" id="CHEBI:29105"/>
    </ligand>
</feature>
<dbReference type="InterPro" id="IPR032466">
    <property type="entry name" value="Metal_Hydrolase"/>
</dbReference>
<dbReference type="EC" id="3.5.4.31" evidence="5"/>
<dbReference type="EMBL" id="SOBT01000008">
    <property type="protein sequence ID" value="TDU30780.1"/>
    <property type="molecule type" value="Genomic_DNA"/>
</dbReference>
<comment type="catalytic activity">
    <reaction evidence="5">
        <text>S-adenosyl-L-homocysteine + H2O + H(+) = S-inosyl-L-homocysteine + NH4(+)</text>
        <dbReference type="Rhea" id="RHEA:20716"/>
        <dbReference type="ChEBI" id="CHEBI:15377"/>
        <dbReference type="ChEBI" id="CHEBI:15378"/>
        <dbReference type="ChEBI" id="CHEBI:28938"/>
        <dbReference type="ChEBI" id="CHEBI:57856"/>
        <dbReference type="ChEBI" id="CHEBI:57985"/>
        <dbReference type="EC" id="3.5.4.28"/>
    </reaction>
</comment>
<feature type="binding site" evidence="5">
    <location>
        <position position="214"/>
    </location>
    <ligand>
        <name>substrate</name>
    </ligand>
</feature>
<dbReference type="Proteomes" id="UP000295341">
    <property type="component" value="Unassembled WGS sequence"/>
</dbReference>
<comment type="caution">
    <text evidence="7">The sequence shown here is derived from an EMBL/GenBank/DDBJ whole genome shotgun (WGS) entry which is preliminary data.</text>
</comment>
<comment type="catalytic activity">
    <reaction evidence="5">
        <text>S-methyl-5'-thioadenosine + H2O + H(+) = S-methyl-5'-thioinosine + NH4(+)</text>
        <dbReference type="Rhea" id="RHEA:25025"/>
        <dbReference type="ChEBI" id="CHEBI:15377"/>
        <dbReference type="ChEBI" id="CHEBI:15378"/>
        <dbReference type="ChEBI" id="CHEBI:17509"/>
        <dbReference type="ChEBI" id="CHEBI:28938"/>
        <dbReference type="ChEBI" id="CHEBI:48595"/>
        <dbReference type="EC" id="3.5.4.31"/>
    </reaction>
</comment>
<dbReference type="InterPro" id="IPR050287">
    <property type="entry name" value="MTA/SAH_deaminase"/>
</dbReference>
<dbReference type="InterPro" id="IPR006680">
    <property type="entry name" value="Amidohydro-rel"/>
</dbReference>
<evidence type="ECO:0000256" key="2">
    <source>
        <dbReference type="ARBA" id="ARBA00022723"/>
    </source>
</evidence>
<comment type="cofactor">
    <cofactor evidence="5">
        <name>Zn(2+)</name>
        <dbReference type="ChEBI" id="CHEBI:29105"/>
    </cofactor>
    <text evidence="5">Binds 1 zinc ion per subunit.</text>
</comment>